<dbReference type="InterPro" id="IPR049453">
    <property type="entry name" value="Memb_transporter_dom"/>
</dbReference>
<dbReference type="RefSeq" id="WP_345049287.1">
    <property type="nucleotide sequence ID" value="NZ_BAABED010000001.1"/>
</dbReference>
<feature type="transmembrane region" description="Helical" evidence="7">
    <location>
        <begin position="157"/>
        <end position="176"/>
    </location>
</feature>
<feature type="transmembrane region" description="Helical" evidence="7">
    <location>
        <begin position="364"/>
        <end position="382"/>
    </location>
</feature>
<organism evidence="9 10">
    <name type="scientific">Arthrobacter methylotrophus</name>
    <dbReference type="NCBI Taxonomy" id="121291"/>
    <lineage>
        <taxon>Bacteria</taxon>
        <taxon>Bacillati</taxon>
        <taxon>Actinomycetota</taxon>
        <taxon>Actinomycetes</taxon>
        <taxon>Micrococcales</taxon>
        <taxon>Micrococcaceae</taxon>
        <taxon>Arthrobacter</taxon>
    </lineage>
</organism>
<feature type="transmembrane region" description="Helical" evidence="7">
    <location>
        <begin position="82"/>
        <end position="100"/>
    </location>
</feature>
<evidence type="ECO:0000256" key="6">
    <source>
        <dbReference type="ARBA" id="ARBA00043993"/>
    </source>
</evidence>
<keyword evidence="4 7" id="KW-1133">Transmembrane helix</keyword>
<keyword evidence="2" id="KW-1003">Cell membrane</keyword>
<evidence type="ECO:0000256" key="3">
    <source>
        <dbReference type="ARBA" id="ARBA00022692"/>
    </source>
</evidence>
<reference evidence="9 10" key="1">
    <citation type="submission" date="2024-09" db="EMBL/GenBank/DDBJ databases">
        <authorList>
            <person name="Sun Q."/>
            <person name="Mori K."/>
        </authorList>
    </citation>
    <scope>NUCLEOTIDE SEQUENCE [LARGE SCALE GENOMIC DNA]</scope>
    <source>
        <strain evidence="9 10">JCM 13519</strain>
    </source>
</reference>
<protein>
    <submittedName>
        <fullName evidence="9">FUSC family protein</fullName>
    </submittedName>
</protein>
<gene>
    <name evidence="9" type="ORF">ACFFPI_01445</name>
</gene>
<proteinExistence type="inferred from homology"/>
<evidence type="ECO:0000256" key="7">
    <source>
        <dbReference type="SAM" id="Phobius"/>
    </source>
</evidence>
<feature type="transmembrane region" description="Helical" evidence="7">
    <location>
        <begin position="47"/>
        <end position="70"/>
    </location>
</feature>
<feature type="transmembrane region" description="Helical" evidence="7">
    <location>
        <begin position="433"/>
        <end position="458"/>
    </location>
</feature>
<feature type="transmembrane region" description="Helical" evidence="7">
    <location>
        <begin position="316"/>
        <end position="334"/>
    </location>
</feature>
<evidence type="ECO:0000313" key="9">
    <source>
        <dbReference type="EMBL" id="MFB9712820.1"/>
    </source>
</evidence>
<evidence type="ECO:0000259" key="8">
    <source>
        <dbReference type="Pfam" id="PF13515"/>
    </source>
</evidence>
<dbReference type="PANTHER" id="PTHR30509:SF9">
    <property type="entry name" value="MULTIDRUG RESISTANCE PROTEIN MDTO"/>
    <property type="match status" value="1"/>
</dbReference>
<keyword evidence="5 7" id="KW-0472">Membrane</keyword>
<comment type="subcellular location">
    <subcellularLocation>
        <location evidence="1">Cell membrane</location>
        <topology evidence="1">Multi-pass membrane protein</topology>
    </subcellularLocation>
</comment>
<feature type="transmembrane region" description="Helical" evidence="7">
    <location>
        <begin position="410"/>
        <end position="427"/>
    </location>
</feature>
<evidence type="ECO:0000313" key="10">
    <source>
        <dbReference type="Proteomes" id="UP001589536"/>
    </source>
</evidence>
<accession>A0ABV5UKQ0</accession>
<feature type="domain" description="Integral membrane bound transporter" evidence="8">
    <location>
        <begin position="327"/>
        <end position="454"/>
    </location>
</feature>
<comment type="caution">
    <text evidence="9">The sequence shown here is derived from an EMBL/GenBank/DDBJ whole genome shotgun (WGS) entry which is preliminary data.</text>
</comment>
<keyword evidence="3 7" id="KW-0812">Transmembrane</keyword>
<evidence type="ECO:0000256" key="5">
    <source>
        <dbReference type="ARBA" id="ARBA00023136"/>
    </source>
</evidence>
<dbReference type="PANTHER" id="PTHR30509">
    <property type="entry name" value="P-HYDROXYBENZOIC ACID EFFLUX PUMP SUBUNIT-RELATED"/>
    <property type="match status" value="1"/>
</dbReference>
<feature type="transmembrane region" description="Helical" evidence="7">
    <location>
        <begin position="106"/>
        <end position="125"/>
    </location>
</feature>
<feature type="transmembrane region" description="Helical" evidence="7">
    <location>
        <begin position="340"/>
        <end position="357"/>
    </location>
</feature>
<evidence type="ECO:0000256" key="1">
    <source>
        <dbReference type="ARBA" id="ARBA00004651"/>
    </source>
</evidence>
<evidence type="ECO:0000256" key="2">
    <source>
        <dbReference type="ARBA" id="ARBA00022475"/>
    </source>
</evidence>
<dbReference type="EMBL" id="JBHMBH010000006">
    <property type="protein sequence ID" value="MFB9712820.1"/>
    <property type="molecule type" value="Genomic_DNA"/>
</dbReference>
<dbReference type="Pfam" id="PF13515">
    <property type="entry name" value="FUSC_2"/>
    <property type="match status" value="1"/>
</dbReference>
<keyword evidence="10" id="KW-1185">Reference proteome</keyword>
<comment type="similarity">
    <text evidence="6">Belongs to the YccS/YhfK family.</text>
</comment>
<evidence type="ECO:0000256" key="4">
    <source>
        <dbReference type="ARBA" id="ARBA00022989"/>
    </source>
</evidence>
<sequence length="619" mass="63688">MNRDPRAASSAPPPAPHGIRALFSLKDAPSRWPVGLRAAICAGAPLLVGWLTGQTAAGLMATLGAFTALYGSGRPYLNRARYLALIALAFAFTVALGMSVKTIPPLAVPTIVVIAMAATYICSALRVGGPGAYMFTLTCAAGTAVPATGMAPGLAGLLVLAGGAFSWVVHMVPALFRPRGPEKHAVAAAARAVAAYARTAGSAGQTGAQHRAALALNAAWAALVTYQPTHGRQGAALNGLRGISRQLHLLFAETIRSGARGGTLDPAVADKAAHLATVAVNPPPATTPHGSIPLGAPGPWEALRTGLRRGSVSELVVLRVGVAALVAGIAAGLLELQRAYWAVAAAVLILHMGMDWMRTLQRGAERLVGTWIGLLLAGAVLAVHPQGLWLVAVVMVLQFVIEVTVMRNYALAAVFITTVALTIASGGQKVDDVAGLLLARGVDTTIGCGIALAVFALLTPRAKITRIPEALTATLDAAGTVVDFLAASEANTRRAHLARRELQAAVFTLGAAYDTAVGGPSEQRRAAEQCWPAVSAAQTLAYSILSLCWMLGRSDVDMDGEITGAFGPDTGGLAAVHEAFGILKAAILTGGTPEPLPELPRFLSQETATLRDSLPVAPH</sequence>
<dbReference type="Proteomes" id="UP001589536">
    <property type="component" value="Unassembled WGS sequence"/>
</dbReference>
<name>A0ABV5UKQ0_9MICC</name>